<evidence type="ECO:0000256" key="1">
    <source>
        <dbReference type="SAM" id="MobiDB-lite"/>
    </source>
</evidence>
<evidence type="ECO:0000313" key="3">
    <source>
        <dbReference type="Proteomes" id="UP000015106"/>
    </source>
</evidence>
<reference evidence="2" key="2">
    <citation type="submission" date="2018-03" db="EMBL/GenBank/DDBJ databases">
        <title>The Triticum urartu genome reveals the dynamic nature of wheat genome evolution.</title>
        <authorList>
            <person name="Ling H."/>
            <person name="Ma B."/>
            <person name="Shi X."/>
            <person name="Liu H."/>
            <person name="Dong L."/>
            <person name="Sun H."/>
            <person name="Cao Y."/>
            <person name="Gao Q."/>
            <person name="Zheng S."/>
            <person name="Li Y."/>
            <person name="Yu Y."/>
            <person name="Du H."/>
            <person name="Qi M."/>
            <person name="Li Y."/>
            <person name="Yu H."/>
            <person name="Cui Y."/>
            <person name="Wang N."/>
            <person name="Chen C."/>
            <person name="Wu H."/>
            <person name="Zhao Y."/>
            <person name="Zhang J."/>
            <person name="Li Y."/>
            <person name="Zhou W."/>
            <person name="Zhang B."/>
            <person name="Hu W."/>
            <person name="Eijk M."/>
            <person name="Tang J."/>
            <person name="Witsenboer H."/>
            <person name="Zhao S."/>
            <person name="Li Z."/>
            <person name="Zhang A."/>
            <person name="Wang D."/>
            <person name="Liang C."/>
        </authorList>
    </citation>
    <scope>NUCLEOTIDE SEQUENCE [LARGE SCALE GENOMIC DNA]</scope>
    <source>
        <strain evidence="2">cv. G1812</strain>
    </source>
</reference>
<dbReference type="Proteomes" id="UP000015106">
    <property type="component" value="Chromosome 1"/>
</dbReference>
<gene>
    <name evidence="2" type="primary">LOC125533964</name>
</gene>
<evidence type="ECO:0000313" key="2">
    <source>
        <dbReference type="EnsemblPlants" id="TuG1812G0100002487.01.T01.cds310026"/>
    </source>
</evidence>
<feature type="compositionally biased region" description="Acidic residues" evidence="1">
    <location>
        <begin position="158"/>
        <end position="169"/>
    </location>
</feature>
<reference evidence="2" key="3">
    <citation type="submission" date="2022-06" db="UniProtKB">
        <authorList>
            <consortium name="EnsemblPlants"/>
        </authorList>
    </citation>
    <scope>IDENTIFICATION</scope>
</reference>
<proteinExistence type="predicted"/>
<name>A0A8R7K1W9_TRIUA</name>
<accession>A0A8R7K1W9</accession>
<dbReference type="EnsemblPlants" id="TuG1812G0100002487.01.T01">
    <property type="protein sequence ID" value="TuG1812G0100002487.01.T01.cds310026"/>
    <property type="gene ID" value="TuG1812G0100002487.01"/>
</dbReference>
<protein>
    <submittedName>
        <fullName evidence="2">Uncharacterized protein</fullName>
    </submittedName>
</protein>
<reference evidence="3" key="1">
    <citation type="journal article" date="2013" name="Nature">
        <title>Draft genome of the wheat A-genome progenitor Triticum urartu.</title>
        <authorList>
            <person name="Ling H.Q."/>
            <person name="Zhao S."/>
            <person name="Liu D."/>
            <person name="Wang J."/>
            <person name="Sun H."/>
            <person name="Zhang C."/>
            <person name="Fan H."/>
            <person name="Li D."/>
            <person name="Dong L."/>
            <person name="Tao Y."/>
            <person name="Gao C."/>
            <person name="Wu H."/>
            <person name="Li Y."/>
            <person name="Cui Y."/>
            <person name="Guo X."/>
            <person name="Zheng S."/>
            <person name="Wang B."/>
            <person name="Yu K."/>
            <person name="Liang Q."/>
            <person name="Yang W."/>
            <person name="Lou X."/>
            <person name="Chen J."/>
            <person name="Feng M."/>
            <person name="Jian J."/>
            <person name="Zhang X."/>
            <person name="Luo G."/>
            <person name="Jiang Y."/>
            <person name="Liu J."/>
            <person name="Wang Z."/>
            <person name="Sha Y."/>
            <person name="Zhang B."/>
            <person name="Wu H."/>
            <person name="Tang D."/>
            <person name="Shen Q."/>
            <person name="Xue P."/>
            <person name="Zou S."/>
            <person name="Wang X."/>
            <person name="Liu X."/>
            <person name="Wang F."/>
            <person name="Yang Y."/>
            <person name="An X."/>
            <person name="Dong Z."/>
            <person name="Zhang K."/>
            <person name="Zhang X."/>
            <person name="Luo M.C."/>
            <person name="Dvorak J."/>
            <person name="Tong Y."/>
            <person name="Wang J."/>
            <person name="Yang H."/>
            <person name="Li Z."/>
            <person name="Wang D."/>
            <person name="Zhang A."/>
            <person name="Wang J."/>
        </authorList>
    </citation>
    <scope>NUCLEOTIDE SEQUENCE</scope>
    <source>
        <strain evidence="3">cv. G1812</strain>
    </source>
</reference>
<keyword evidence="3" id="KW-1185">Reference proteome</keyword>
<organism evidence="2 3">
    <name type="scientific">Triticum urartu</name>
    <name type="common">Red wild einkorn</name>
    <name type="synonym">Crithodium urartu</name>
    <dbReference type="NCBI Taxonomy" id="4572"/>
    <lineage>
        <taxon>Eukaryota</taxon>
        <taxon>Viridiplantae</taxon>
        <taxon>Streptophyta</taxon>
        <taxon>Embryophyta</taxon>
        <taxon>Tracheophyta</taxon>
        <taxon>Spermatophyta</taxon>
        <taxon>Magnoliopsida</taxon>
        <taxon>Liliopsida</taxon>
        <taxon>Poales</taxon>
        <taxon>Poaceae</taxon>
        <taxon>BOP clade</taxon>
        <taxon>Pooideae</taxon>
        <taxon>Triticodae</taxon>
        <taxon>Triticeae</taxon>
        <taxon>Triticinae</taxon>
        <taxon>Triticum</taxon>
    </lineage>
</organism>
<dbReference type="AlphaFoldDB" id="A0A8R7K1W9"/>
<dbReference type="Gramene" id="TuG1812G0100002487.01.T01">
    <property type="protein sequence ID" value="TuG1812G0100002487.01.T01.cds310026"/>
    <property type="gene ID" value="TuG1812G0100002487.01"/>
</dbReference>
<feature type="region of interest" description="Disordered" evidence="1">
    <location>
        <begin position="151"/>
        <end position="171"/>
    </location>
</feature>
<sequence length="182" mass="19323">MWEWNSSTYHENEVRKANLIGRPCKTVLLLMGWASETGRALLAAVVEEEADVHRHVEVEAEDVGPDGGAEADGGVKVGQPLEQRAALVVHRNADLEAEQSAENVGAHPQVEHVDGALPAVAVAVPSSSMVWRRNDDGWCRHDDRRLAIGASAAVGGDGGEEEAQGDEEGSTGCHCDCVGVLE</sequence>